<evidence type="ECO:0000313" key="5">
    <source>
        <dbReference type="Proteomes" id="UP001497600"/>
    </source>
</evidence>
<dbReference type="Pfam" id="PF01125">
    <property type="entry name" value="BUD31"/>
    <property type="match status" value="1"/>
</dbReference>
<gene>
    <name evidence="4" type="primary">BUD31</name>
    <name evidence="4" type="ORF">CAAN4_H11232</name>
</gene>
<dbReference type="InterPro" id="IPR001748">
    <property type="entry name" value="BUD31"/>
</dbReference>
<evidence type="ECO:0000256" key="1">
    <source>
        <dbReference type="ARBA" id="ARBA00004123"/>
    </source>
</evidence>
<accession>A0ABP0ELZ4</accession>
<evidence type="ECO:0000256" key="2">
    <source>
        <dbReference type="ARBA" id="ARBA00005287"/>
    </source>
</evidence>
<evidence type="ECO:0000256" key="3">
    <source>
        <dbReference type="ARBA" id="ARBA00023242"/>
    </source>
</evidence>
<reference evidence="4 5" key="1">
    <citation type="submission" date="2024-01" db="EMBL/GenBank/DDBJ databases">
        <authorList>
            <consortium name="Genoscope - CEA"/>
            <person name="William W."/>
        </authorList>
    </citation>
    <scope>NUCLEOTIDE SEQUENCE [LARGE SCALE GENOMIC DNA]</scope>
    <source>
        <strain evidence="4 5">29B2s-10</strain>
    </source>
</reference>
<dbReference type="PRINTS" id="PR00322">
    <property type="entry name" value="G10"/>
</dbReference>
<dbReference type="EMBL" id="OZ004260">
    <property type="protein sequence ID" value="CAK7921193.1"/>
    <property type="molecule type" value="Genomic_DNA"/>
</dbReference>
<evidence type="ECO:0000313" key="4">
    <source>
        <dbReference type="EMBL" id="CAK7921193.1"/>
    </source>
</evidence>
<sequence>MPPVKSSRRSKTPPEGFKTIEPTLIKLQNKLKEAQSKSIKAEDKHNSLWPILQINHQISRYIYTLYYQKEAISKDLYEWLLSQKYGDAILIAKWKKTGYESLCCIQCIMKKDKNHGNTCICRVPKSTLMKNKQDEKVECITCGCKGCASSD</sequence>
<organism evidence="4 5">
    <name type="scientific">[Candida] anglica</name>
    <dbReference type="NCBI Taxonomy" id="148631"/>
    <lineage>
        <taxon>Eukaryota</taxon>
        <taxon>Fungi</taxon>
        <taxon>Dikarya</taxon>
        <taxon>Ascomycota</taxon>
        <taxon>Saccharomycotina</taxon>
        <taxon>Pichiomycetes</taxon>
        <taxon>Debaryomycetaceae</taxon>
        <taxon>Kurtzmaniella</taxon>
    </lineage>
</organism>
<proteinExistence type="inferred from homology"/>
<comment type="similarity">
    <text evidence="2">Belongs to the BUD31 (G10) family.</text>
</comment>
<dbReference type="PANTHER" id="PTHR19411">
    <property type="entry name" value="PROTEIN BUD31-RELATED"/>
    <property type="match status" value="1"/>
</dbReference>
<dbReference type="PANTHER" id="PTHR19411:SF0">
    <property type="entry name" value="PROTEIN BUD31 HOMOLOG"/>
    <property type="match status" value="1"/>
</dbReference>
<comment type="subcellular location">
    <subcellularLocation>
        <location evidence="1">Nucleus</location>
    </subcellularLocation>
</comment>
<protein>
    <submittedName>
        <fullName evidence="4">Pre-mRNA-splicing factor Bud31p</fullName>
    </submittedName>
</protein>
<keyword evidence="3" id="KW-0539">Nucleus</keyword>
<name>A0ABP0ELZ4_9ASCO</name>
<dbReference type="Proteomes" id="UP001497600">
    <property type="component" value="Chromosome H"/>
</dbReference>
<keyword evidence="5" id="KW-1185">Reference proteome</keyword>